<dbReference type="EMBL" id="MCGN01000002">
    <property type="protein sequence ID" value="ORZ01456.1"/>
    <property type="molecule type" value="Genomic_DNA"/>
</dbReference>
<feature type="transmembrane region" description="Helical" evidence="7">
    <location>
        <begin position="38"/>
        <end position="56"/>
    </location>
</feature>
<dbReference type="STRING" id="13706.A0A1X2HRE2"/>
<feature type="transmembrane region" description="Helical" evidence="7">
    <location>
        <begin position="342"/>
        <end position="359"/>
    </location>
</feature>
<dbReference type="PANTHER" id="PTHR16133:SF0">
    <property type="entry name" value="ZINC_IRON REGULATED TRANSPORTER-RELATED PROTEIN 102B, ISOFORM E"/>
    <property type="match status" value="1"/>
</dbReference>
<comment type="caution">
    <text evidence="8">The sequence shown here is derived from an EMBL/GenBank/DDBJ whole genome shotgun (WGS) entry which is preliminary data.</text>
</comment>
<feature type="transmembrane region" description="Helical" evidence="7">
    <location>
        <begin position="258"/>
        <end position="279"/>
    </location>
</feature>
<comment type="subcellular location">
    <subcellularLocation>
        <location evidence="1">Endomembrane system</location>
        <topology evidence="1">Multi-pass membrane protein</topology>
    </subcellularLocation>
    <subcellularLocation>
        <location evidence="2">Golgi apparatus membrane</location>
    </subcellularLocation>
</comment>
<name>A0A1X2HRE2_SYNRA</name>
<keyword evidence="5" id="KW-0333">Golgi apparatus</keyword>
<keyword evidence="4 7" id="KW-1133">Transmembrane helix</keyword>
<accession>A0A1X2HRE2</accession>
<reference evidence="8 9" key="1">
    <citation type="submission" date="2016-07" db="EMBL/GenBank/DDBJ databases">
        <title>Pervasive Adenine N6-methylation of Active Genes in Fungi.</title>
        <authorList>
            <consortium name="DOE Joint Genome Institute"/>
            <person name="Mondo S.J."/>
            <person name="Dannebaum R.O."/>
            <person name="Kuo R.C."/>
            <person name="Labutti K."/>
            <person name="Haridas S."/>
            <person name="Kuo A."/>
            <person name="Salamov A."/>
            <person name="Ahrendt S.R."/>
            <person name="Lipzen A."/>
            <person name="Sullivan W."/>
            <person name="Andreopoulos W.B."/>
            <person name="Clum A."/>
            <person name="Lindquist E."/>
            <person name="Daum C."/>
            <person name="Ramamoorthy G.K."/>
            <person name="Gryganskyi A."/>
            <person name="Culley D."/>
            <person name="Magnuson J.K."/>
            <person name="James T.Y."/>
            <person name="O'Malley M.A."/>
            <person name="Stajich J.E."/>
            <person name="Spatafora J.W."/>
            <person name="Visel A."/>
            <person name="Grigoriev I.V."/>
        </authorList>
    </citation>
    <scope>NUCLEOTIDE SEQUENCE [LARGE SCALE GENOMIC DNA]</scope>
    <source>
        <strain evidence="8 9">NRRL 2496</strain>
    </source>
</reference>
<feature type="transmembrane region" description="Helical" evidence="7">
    <location>
        <begin position="223"/>
        <end position="246"/>
    </location>
</feature>
<feature type="transmembrane region" description="Helical" evidence="7">
    <location>
        <begin position="128"/>
        <end position="145"/>
    </location>
</feature>
<dbReference type="InterPro" id="IPR045891">
    <property type="entry name" value="ZIP9"/>
</dbReference>
<dbReference type="GO" id="GO:0006829">
    <property type="term" value="P:zinc ion transport"/>
    <property type="evidence" value="ECO:0007669"/>
    <property type="project" value="InterPro"/>
</dbReference>
<dbReference type="Proteomes" id="UP000242180">
    <property type="component" value="Unassembled WGS sequence"/>
</dbReference>
<evidence type="ECO:0000313" key="8">
    <source>
        <dbReference type="EMBL" id="ORZ01456.1"/>
    </source>
</evidence>
<feature type="transmembrane region" description="Helical" evidence="7">
    <location>
        <begin position="294"/>
        <end position="314"/>
    </location>
</feature>
<dbReference type="AlphaFoldDB" id="A0A1X2HRE2"/>
<dbReference type="Pfam" id="PF02535">
    <property type="entry name" value="Zip"/>
    <property type="match status" value="1"/>
</dbReference>
<proteinExistence type="predicted"/>
<keyword evidence="3 7" id="KW-0812">Transmembrane</keyword>
<dbReference type="InParanoid" id="A0A1X2HRE2"/>
<dbReference type="InterPro" id="IPR003689">
    <property type="entry name" value="ZIP"/>
</dbReference>
<keyword evidence="9" id="KW-1185">Reference proteome</keyword>
<protein>
    <submittedName>
        <fullName evidence="8">Zinc/iron permease</fullName>
    </submittedName>
</protein>
<evidence type="ECO:0000256" key="7">
    <source>
        <dbReference type="SAM" id="Phobius"/>
    </source>
</evidence>
<evidence type="ECO:0000256" key="5">
    <source>
        <dbReference type="ARBA" id="ARBA00023034"/>
    </source>
</evidence>
<sequence>MVNPFLWLLLLCITMLVGSFVAGCIPLSTKLSETKLRYLTALGVGLLIGTALVVIIPEGIETLYSATREAHEQQHSVSPSLLAPVSPPPLPVHTTPALEHVHSSLDSALAKRQAADHDDHSDGLISEHAAIGLALIIGFAVMFLVDQVSSLHMHSSHKNNSNGEYEYNELHTVPQPANENDEPVHRIRSPAARSMTPTIGLIVHAAADGIALGASASHPKLSMVVFLAIMLHKAPSAFALTTVLLAEGLSRISVRRHLLMFSLSAPSGAILTYLLLFVFSSPSTTTSAASSTHLAYWTGILLVFSGGTFLYVAMHALQELQPASTSPSSALAHPEKMSRSQILTILAGMFLPVILNIGHSH</sequence>
<gene>
    <name evidence="8" type="ORF">BCR43DRAFT_486961</name>
</gene>
<dbReference type="PANTHER" id="PTHR16133">
    <property type="entry name" value="SOLUTE CARRIER FAMILY 39 ZINC TRANSPORTER , MEMBER 9-RELATED"/>
    <property type="match status" value="1"/>
</dbReference>
<keyword evidence="6 7" id="KW-0472">Membrane</keyword>
<evidence type="ECO:0000256" key="4">
    <source>
        <dbReference type="ARBA" id="ARBA00022989"/>
    </source>
</evidence>
<evidence type="ECO:0000256" key="6">
    <source>
        <dbReference type="ARBA" id="ARBA00023136"/>
    </source>
</evidence>
<organism evidence="8 9">
    <name type="scientific">Syncephalastrum racemosum</name>
    <name type="common">Filamentous fungus</name>
    <dbReference type="NCBI Taxonomy" id="13706"/>
    <lineage>
        <taxon>Eukaryota</taxon>
        <taxon>Fungi</taxon>
        <taxon>Fungi incertae sedis</taxon>
        <taxon>Mucoromycota</taxon>
        <taxon>Mucoromycotina</taxon>
        <taxon>Mucoromycetes</taxon>
        <taxon>Mucorales</taxon>
        <taxon>Syncephalastraceae</taxon>
        <taxon>Syncephalastrum</taxon>
    </lineage>
</organism>
<evidence type="ECO:0000313" key="9">
    <source>
        <dbReference type="Proteomes" id="UP000242180"/>
    </source>
</evidence>
<evidence type="ECO:0000256" key="2">
    <source>
        <dbReference type="ARBA" id="ARBA00004394"/>
    </source>
</evidence>
<dbReference type="OrthoDB" id="19859at2759"/>
<evidence type="ECO:0000256" key="3">
    <source>
        <dbReference type="ARBA" id="ARBA00022692"/>
    </source>
</evidence>
<feature type="transmembrane region" description="Helical" evidence="7">
    <location>
        <begin position="6"/>
        <end position="26"/>
    </location>
</feature>
<dbReference type="GO" id="GO:0000139">
    <property type="term" value="C:Golgi membrane"/>
    <property type="evidence" value="ECO:0007669"/>
    <property type="project" value="UniProtKB-SubCell"/>
</dbReference>
<dbReference type="GO" id="GO:0046873">
    <property type="term" value="F:metal ion transmembrane transporter activity"/>
    <property type="evidence" value="ECO:0007669"/>
    <property type="project" value="InterPro"/>
</dbReference>
<dbReference type="OMA" id="DDFPSIC"/>
<evidence type="ECO:0000256" key="1">
    <source>
        <dbReference type="ARBA" id="ARBA00004127"/>
    </source>
</evidence>